<keyword evidence="3" id="KW-1185">Reference proteome</keyword>
<dbReference type="SUPFAM" id="SSF54695">
    <property type="entry name" value="POZ domain"/>
    <property type="match status" value="1"/>
</dbReference>
<feature type="region of interest" description="Disordered" evidence="1">
    <location>
        <begin position="1"/>
        <end position="39"/>
    </location>
</feature>
<evidence type="ECO:0000259" key="2">
    <source>
        <dbReference type="PROSITE" id="PS50097"/>
    </source>
</evidence>
<proteinExistence type="predicted"/>
<protein>
    <submittedName>
        <fullName evidence="4">Uncharacterized protein LOC115209901 isoform X1</fullName>
    </submittedName>
</protein>
<feature type="compositionally biased region" description="Basic and acidic residues" evidence="1">
    <location>
        <begin position="51"/>
        <end position="64"/>
    </location>
</feature>
<dbReference type="PANTHER" id="PTHR45632">
    <property type="entry name" value="LD33804P"/>
    <property type="match status" value="1"/>
</dbReference>
<dbReference type="PROSITE" id="PS50097">
    <property type="entry name" value="BTB"/>
    <property type="match status" value="1"/>
</dbReference>
<feature type="compositionally biased region" description="Polar residues" evidence="1">
    <location>
        <begin position="1"/>
        <end position="10"/>
    </location>
</feature>
<dbReference type="InterPro" id="IPR000210">
    <property type="entry name" value="BTB/POZ_dom"/>
</dbReference>
<dbReference type="Gene3D" id="3.30.710.10">
    <property type="entry name" value="Potassium Channel Kv1.1, Chain A"/>
    <property type="match status" value="1"/>
</dbReference>
<dbReference type="Proteomes" id="UP000515154">
    <property type="component" value="Linkage group LG3"/>
</dbReference>
<accession>A0A7E6ENT3</accession>
<sequence>MMPRSRSTSVEQRRKDSARRMRSLRAVETAEKTAERRTKNRIRMQLIRATETPEKTSRRKTLDRIKKRQKRAAEASQPTSKCIQLTQAAEINLLQTANLMEDHYGKTEKLQNKMMYIVNNSSATVHIADESPLQPSAPKVQKRQINDQQLDDRQINIIPASQVSAKSIQDTSHMTVQQHSSVAKTSQIKVSKRKPVEKTPRKQIFVIANYQRRVMSNIASLWRNRKLCDASISNGSSAVMAELSNQCYSEESMKQQYTEQVQTDDQLFDADKHMINTQVSQIIANSLQIASQMPVQQCMDVAQSAQIPVPKPNGVRKPWHQRKRILAVADHQLHVMSNLAALWKSKKLCDASIGNGSSTVMVHKVILSAVCPKLLSVFSTNISSQKFLQINFPEEVSTQALNAFAEYMYNGYLDLDPDILQQLKIIAKQLEMKKFEEMCDNNLINKINQPSTDLRQNQTQAGLPVPTNITVPTVQPSLPSSSITSVTSQSTPSFITQVIDVKQEICEAALAQVKNGTAGVIEQESEIDSLDANTYGDCSNDSDFVLRVKTEPVGLDNEKYGQLNNEAYISTPVSSNTVSHVIYGPTCKLKSNVFEGSIVSDLPPVSCIEEKRSSQSISIQNDASKMLHRSIATIQSIENIMTSGSNEGVYPVRLFTAGRDNVPLCTQHTNLKHVGLYEADDLM</sequence>
<dbReference type="SMART" id="SM00225">
    <property type="entry name" value="BTB"/>
    <property type="match status" value="1"/>
</dbReference>
<organism evidence="3 4">
    <name type="scientific">Octopus sinensis</name>
    <name type="common">East Asian common octopus</name>
    <dbReference type="NCBI Taxonomy" id="2607531"/>
    <lineage>
        <taxon>Eukaryota</taxon>
        <taxon>Metazoa</taxon>
        <taxon>Spiralia</taxon>
        <taxon>Lophotrochozoa</taxon>
        <taxon>Mollusca</taxon>
        <taxon>Cephalopoda</taxon>
        <taxon>Coleoidea</taxon>
        <taxon>Octopodiformes</taxon>
        <taxon>Octopoda</taxon>
        <taxon>Incirrata</taxon>
        <taxon>Octopodidae</taxon>
        <taxon>Octopus</taxon>
    </lineage>
</organism>
<feature type="region of interest" description="Disordered" evidence="1">
    <location>
        <begin position="51"/>
        <end position="78"/>
    </location>
</feature>
<feature type="domain" description="BTB" evidence="2">
    <location>
        <begin position="349"/>
        <end position="417"/>
    </location>
</feature>
<feature type="compositionally biased region" description="Basic and acidic residues" evidence="1">
    <location>
        <begin position="28"/>
        <end position="37"/>
    </location>
</feature>
<dbReference type="RefSeq" id="XP_036357301.1">
    <property type="nucleotide sequence ID" value="XM_036501408.1"/>
</dbReference>
<dbReference type="InterPro" id="IPR011333">
    <property type="entry name" value="SKP1/BTB/POZ_sf"/>
</dbReference>
<evidence type="ECO:0000313" key="4">
    <source>
        <dbReference type="RefSeq" id="XP_036357301.1"/>
    </source>
</evidence>
<dbReference type="PANTHER" id="PTHR45632:SF17">
    <property type="entry name" value="KELCH-LIKE PROTEIN 31"/>
    <property type="match status" value="1"/>
</dbReference>
<dbReference type="CDD" id="cd18186">
    <property type="entry name" value="BTB_POZ_ZBTB_KLHL-like"/>
    <property type="match status" value="1"/>
</dbReference>
<gene>
    <name evidence="4" type="primary">LOC115209901</name>
</gene>
<evidence type="ECO:0000313" key="3">
    <source>
        <dbReference type="Proteomes" id="UP000515154"/>
    </source>
</evidence>
<dbReference type="AlphaFoldDB" id="A0A7E6ENT3"/>
<name>A0A7E6ENT3_9MOLL</name>
<dbReference type="Pfam" id="PF00651">
    <property type="entry name" value="BTB"/>
    <property type="match status" value="1"/>
</dbReference>
<evidence type="ECO:0000256" key="1">
    <source>
        <dbReference type="SAM" id="MobiDB-lite"/>
    </source>
</evidence>
<reference evidence="4" key="1">
    <citation type="submission" date="2025-08" db="UniProtKB">
        <authorList>
            <consortium name="RefSeq"/>
        </authorList>
    </citation>
    <scope>IDENTIFICATION</scope>
</reference>